<gene>
    <name evidence="1" type="ORF">KR76_06465</name>
</gene>
<dbReference type="STRING" id="2045.KR76_06465"/>
<keyword evidence="2" id="KW-1185">Reference proteome</keyword>
<protein>
    <submittedName>
        <fullName evidence="1">Uncharacterized protein</fullName>
    </submittedName>
</protein>
<organism evidence="1 2">
    <name type="scientific">Nocardioides simplex</name>
    <name type="common">Arthrobacter simplex</name>
    <dbReference type="NCBI Taxonomy" id="2045"/>
    <lineage>
        <taxon>Bacteria</taxon>
        <taxon>Bacillati</taxon>
        <taxon>Actinomycetota</taxon>
        <taxon>Actinomycetes</taxon>
        <taxon>Propionibacteriales</taxon>
        <taxon>Nocardioidaceae</taxon>
        <taxon>Pimelobacter</taxon>
    </lineage>
</organism>
<name>A0A0A1DMB5_NOCSI</name>
<dbReference type="eggNOG" id="ENOG5033EYF">
    <property type="taxonomic scope" value="Bacteria"/>
</dbReference>
<proteinExistence type="predicted"/>
<dbReference type="HOGENOM" id="CLU_1487571_0_0_11"/>
<dbReference type="AlphaFoldDB" id="A0A0A1DMB5"/>
<dbReference type="GeneID" id="96608582"/>
<dbReference type="InterPro" id="IPR025339">
    <property type="entry name" value="DUF4245"/>
</dbReference>
<evidence type="ECO:0000313" key="1">
    <source>
        <dbReference type="EMBL" id="AIY16500.1"/>
    </source>
</evidence>
<dbReference type="EMBL" id="CP009896">
    <property type="protein sequence ID" value="AIY16500.1"/>
    <property type="molecule type" value="Genomic_DNA"/>
</dbReference>
<dbReference type="Proteomes" id="UP000030300">
    <property type="component" value="Chromosome"/>
</dbReference>
<dbReference type="Pfam" id="PF14030">
    <property type="entry name" value="DUF4245"/>
    <property type="match status" value="1"/>
</dbReference>
<evidence type="ECO:0000313" key="2">
    <source>
        <dbReference type="Proteomes" id="UP000030300"/>
    </source>
</evidence>
<sequence>MSTQQTESPGRPGRYQRSFNGLISSLLVTVLVIGGLLYFMGAFRNSTEIEPEAVDYLETVQSAQQAGLTPVYPSALPKGWIATGVDVTPSPEDPVFMIRMLSDDERFVAVRQERATSSALLTKWVDEETQAGAGYTVPASVAAPVAREWKGYTDKGGDSAYVAKVGENTVLVFGSASKQDLQSIIDALVTTPIRSTSSSS</sequence>
<reference evidence="1 2" key="1">
    <citation type="journal article" date="2015" name="Genome Announc.">
        <title>Complete Genome Sequence of Steroid-Transforming Nocardioides simplex VKM Ac-2033D.</title>
        <authorList>
            <person name="Shtratnikova V.Y."/>
            <person name="Schelkunov M.I."/>
            <person name="Pekov Y.A."/>
            <person name="Fokina V.V."/>
            <person name="Logacheva M.D."/>
            <person name="Sokolov S.L."/>
            <person name="Bragin E.Y."/>
            <person name="Ashapkin V.V."/>
            <person name="Donova M.V."/>
        </authorList>
    </citation>
    <scope>NUCLEOTIDE SEQUENCE [LARGE SCALE GENOMIC DNA]</scope>
    <source>
        <strain evidence="1 2">VKM Ac-2033D</strain>
    </source>
</reference>
<dbReference type="KEGG" id="psim:KR76_06465"/>
<dbReference type="RefSeq" id="WP_038677308.1">
    <property type="nucleotide sequence ID" value="NZ_BJMC01000001.1"/>
</dbReference>
<dbReference type="OrthoDB" id="3827115at2"/>
<accession>A0A0A1DMB5</accession>